<dbReference type="EMBL" id="RBPX01000301">
    <property type="protein sequence ID" value="RMO60569.1"/>
    <property type="molecule type" value="Genomic_DNA"/>
</dbReference>
<name>A0A0Q0IAU5_PSEAP</name>
<accession>A0A0Q0IAU5</accession>
<evidence type="ECO:0000313" key="2">
    <source>
        <dbReference type="Proteomes" id="UP000274541"/>
    </source>
</evidence>
<protein>
    <submittedName>
        <fullName evidence="1">Uncharacterized protein</fullName>
    </submittedName>
</protein>
<proteinExistence type="predicted"/>
<dbReference type="Proteomes" id="UP000274541">
    <property type="component" value="Unassembled WGS sequence"/>
</dbReference>
<dbReference type="GeneID" id="77279379"/>
<organism evidence="1 2">
    <name type="scientific">Pseudomonas syringae pv. aptata</name>
    <dbReference type="NCBI Taxonomy" id="83167"/>
    <lineage>
        <taxon>Bacteria</taxon>
        <taxon>Pseudomonadati</taxon>
        <taxon>Pseudomonadota</taxon>
        <taxon>Gammaproteobacteria</taxon>
        <taxon>Pseudomonadales</taxon>
        <taxon>Pseudomonadaceae</taxon>
        <taxon>Pseudomonas</taxon>
        <taxon>Pseudomonas syringae</taxon>
    </lineage>
</organism>
<reference evidence="1 2" key="1">
    <citation type="submission" date="2018-08" db="EMBL/GenBank/DDBJ databases">
        <title>Recombination of ecologically and evolutionarily significant loci maintains genetic cohesion in the Pseudomonas syringae species complex.</title>
        <authorList>
            <person name="Dillon M."/>
            <person name="Thakur S."/>
            <person name="Almeida R.N.D."/>
            <person name="Weir B.S."/>
            <person name="Guttman D.S."/>
        </authorList>
    </citation>
    <scope>NUCLEOTIDE SEQUENCE [LARGE SCALE GENOMIC DNA]</scope>
    <source>
        <strain evidence="1 2">ICMP 4388</strain>
    </source>
</reference>
<dbReference type="AlphaFoldDB" id="A0A0Q0IAU5"/>
<evidence type="ECO:0000313" key="1">
    <source>
        <dbReference type="EMBL" id="RMO60569.1"/>
    </source>
</evidence>
<comment type="caution">
    <text evidence="1">The sequence shown here is derived from an EMBL/GenBank/DDBJ whole genome shotgun (WGS) entry which is preliminary data.</text>
</comment>
<sequence length="236" mass="27406">MREYERYQLDSIASEYRSRGYVVDVEAQLSDSGLRFDAIARRGDDKELVFVEIVNPRLSDDEIAARRLAIADAALRFPYALIDFRYIDIKQSAFLEFNTRDDNSRDQQFRELLKARFPVFNKKPKDAARQMLSLWAGYASLLRGLGRLCRHPESEEASILDLYNSFLQRRILVSAEITDDSVSHDLYQMHEVVIAATQGALVDIEYVKQLRGHYQALRKQATDYSKKGWPIDTTRW</sequence>
<gene>
    <name evidence="1" type="ORF">ALQ37_102102</name>
</gene>
<dbReference type="RefSeq" id="WP_004404383.1">
    <property type="nucleotide sequence ID" value="NZ_JBPDUT010000002.1"/>
</dbReference>